<accession>A0A8T1Z1W1</accession>
<feature type="domain" description="Zinc finger PHD-type" evidence="5">
    <location>
        <begin position="619"/>
        <end position="682"/>
    </location>
</feature>
<evidence type="ECO:0000256" key="1">
    <source>
        <dbReference type="ARBA" id="ARBA00022723"/>
    </source>
</evidence>
<dbReference type="Pfam" id="PF03107">
    <property type="entry name" value="C1_2"/>
    <property type="match status" value="6"/>
</dbReference>
<dbReference type="InterPro" id="IPR053192">
    <property type="entry name" value="Vacuole_Formation_Reg"/>
</dbReference>
<sequence>MSSSGNSTDLGLFQGSDSSAVDPEIISGVTEQLFQGSDGNLELISLISQMISLVISMDLISKPEPASELKLLITQTISVFNSMDLDSPSKPLQELISRLNDYSKVSNSCWRLQFQLRPLFQKIFTFDLLKLELLDSIDSESELLSHITQLLCGDKDSFTFLELVSIIIHLISLVCTIDLNFQPRPESEFMSLTTQAISVFFSMDLDSQPKQVQELISLIYQEVSHPNSMYWNRGSELQWKLTKLVEEILNLEPEPELVSLIYKIFYHVVSMNSKSGKFISLCTQIQVKLEKEEFQVIPWGNYRKWDCYPKNWDYFSSTGEEATLFRCKGCNGKNHEEYKKAPVEVKHHLHQKHFLQLVAVDYNRTRKCYCCDDVLKGTFYCCLPCDFAMNMVCVEKPAALSIDHPKWHEHTLALFPRRAFLTCNLCSLADAGSPLYMCPPCDFVVHLRCINLPRVIRISRHHHRISFNSSFDHGDLSCSVCRKDIDSDYGGYSCIQEGCSYVVHSRCATQTNVWDGKELEGEPEEEIEEIEPFVKISDGIIQHFAHQHHHLRLDDNTYRDYDENKECQACIMPIYFGNFYSCMQCDFILHEECASLSRKIYHPIHPHLLTLRYGESNIVCKVCPSYGIDGFFYECDGRRCSFFQLHVQCATISEPLVHGSHTHSLFLTSKPEEEARVCSVCKGYAPETFNCIVESDYALCFKCATLPPKVRYKHDKHILTLSYGKETSTMKYWCEVCEEKIDPKGRFYMCDENCCVTLHIECLLGHDLYMKRGSSWSFFGGSTRKVQVLPNNHHLTRPICFFCEKRCTHKRAFQWFGDIFCSLICMNGLYARIYLKA</sequence>
<keyword evidence="4" id="KW-0862">Zinc</keyword>
<evidence type="ECO:0000313" key="7">
    <source>
        <dbReference type="Proteomes" id="UP000694240"/>
    </source>
</evidence>
<keyword evidence="1" id="KW-0479">Metal-binding</keyword>
<evidence type="ECO:0000256" key="4">
    <source>
        <dbReference type="ARBA" id="ARBA00022833"/>
    </source>
</evidence>
<feature type="domain" description="Zinc finger PHD-type" evidence="5">
    <location>
        <begin position="733"/>
        <end position="804"/>
    </location>
</feature>
<keyword evidence="2" id="KW-0677">Repeat</keyword>
<comment type="caution">
    <text evidence="6">The sequence shown here is derived from an EMBL/GenBank/DDBJ whole genome shotgun (WGS) entry which is preliminary data.</text>
</comment>
<evidence type="ECO:0000256" key="2">
    <source>
        <dbReference type="ARBA" id="ARBA00022737"/>
    </source>
</evidence>
<dbReference type="InterPro" id="IPR001965">
    <property type="entry name" value="Znf_PHD"/>
</dbReference>
<evidence type="ECO:0000259" key="5">
    <source>
        <dbReference type="SMART" id="SM00249"/>
    </source>
</evidence>
<dbReference type="InterPro" id="IPR054483">
    <property type="entry name" value="DC1-like_CT"/>
</dbReference>
<dbReference type="AlphaFoldDB" id="A0A8T1Z1W1"/>
<dbReference type="GO" id="GO:0008270">
    <property type="term" value="F:zinc ion binding"/>
    <property type="evidence" value="ECO:0007669"/>
    <property type="project" value="UniProtKB-KW"/>
</dbReference>
<organism evidence="6 7">
    <name type="scientific">Arabidopsis thaliana x Arabidopsis arenosa</name>
    <dbReference type="NCBI Taxonomy" id="1240361"/>
    <lineage>
        <taxon>Eukaryota</taxon>
        <taxon>Viridiplantae</taxon>
        <taxon>Streptophyta</taxon>
        <taxon>Embryophyta</taxon>
        <taxon>Tracheophyta</taxon>
        <taxon>Spermatophyta</taxon>
        <taxon>Magnoliopsida</taxon>
        <taxon>eudicotyledons</taxon>
        <taxon>Gunneridae</taxon>
        <taxon>Pentapetalae</taxon>
        <taxon>rosids</taxon>
        <taxon>malvids</taxon>
        <taxon>Brassicales</taxon>
        <taxon>Brassicaceae</taxon>
        <taxon>Camelineae</taxon>
        <taxon>Arabidopsis</taxon>
    </lineage>
</organism>
<evidence type="ECO:0000313" key="6">
    <source>
        <dbReference type="EMBL" id="KAG7552654.1"/>
    </source>
</evidence>
<dbReference type="Pfam" id="PF22926">
    <property type="entry name" value="C1-like_CT"/>
    <property type="match status" value="1"/>
</dbReference>
<gene>
    <name evidence="6" type="ORF">ISN45_Aa06g032510</name>
</gene>
<feature type="domain" description="Zinc finger PHD-type" evidence="5">
    <location>
        <begin position="422"/>
        <end position="482"/>
    </location>
</feature>
<name>A0A8T1Z1W1_9BRAS</name>
<dbReference type="PANTHER" id="PTHR32410">
    <property type="entry name" value="CYSTEINE/HISTIDINE-RICH C1 DOMAIN FAMILY PROTEIN"/>
    <property type="match status" value="1"/>
</dbReference>
<reference evidence="6 7" key="1">
    <citation type="submission" date="2020-12" db="EMBL/GenBank/DDBJ databases">
        <title>Concerted genomic and epigenomic changes stabilize Arabidopsis allopolyploids.</title>
        <authorList>
            <person name="Chen Z."/>
        </authorList>
    </citation>
    <scope>NUCLEOTIDE SEQUENCE [LARGE SCALE GENOMIC DNA]</scope>
    <source>
        <strain evidence="6">Allo738</strain>
        <tissue evidence="6">Leaf</tissue>
    </source>
</reference>
<dbReference type="PANTHER" id="PTHR32410:SF153">
    <property type="entry name" value="CHP-RICH ZINC FINGER PROTEIN-LIKE-RELATED"/>
    <property type="match status" value="1"/>
</dbReference>
<dbReference type="Proteomes" id="UP000694240">
    <property type="component" value="Chromosome 11"/>
</dbReference>
<dbReference type="SMART" id="SM00249">
    <property type="entry name" value="PHD"/>
    <property type="match status" value="3"/>
</dbReference>
<keyword evidence="3" id="KW-0863">Zinc-finger</keyword>
<evidence type="ECO:0000256" key="3">
    <source>
        <dbReference type="ARBA" id="ARBA00022771"/>
    </source>
</evidence>
<protein>
    <submittedName>
        <fullName evidence="6">Zinc finger PHD-type</fullName>
    </submittedName>
</protein>
<proteinExistence type="predicted"/>
<keyword evidence="7" id="KW-1185">Reference proteome</keyword>
<dbReference type="InterPro" id="IPR004146">
    <property type="entry name" value="DC1"/>
</dbReference>
<dbReference type="EMBL" id="JAEFBK010000011">
    <property type="protein sequence ID" value="KAG7552654.1"/>
    <property type="molecule type" value="Genomic_DNA"/>
</dbReference>